<feature type="domain" description="HTH tetR-type" evidence="6">
    <location>
        <begin position="23"/>
        <end position="83"/>
    </location>
</feature>
<keyword evidence="3" id="KW-0804">Transcription</keyword>
<dbReference type="PROSITE" id="PS50977">
    <property type="entry name" value="HTH_TETR_2"/>
    <property type="match status" value="1"/>
</dbReference>
<keyword evidence="8" id="KW-1185">Reference proteome</keyword>
<gene>
    <name evidence="7" type="ORF">EDB95_3957</name>
</gene>
<comment type="caution">
    <text evidence="7">The sequence shown here is derived from an EMBL/GenBank/DDBJ whole genome shotgun (WGS) entry which is preliminary data.</text>
</comment>
<evidence type="ECO:0000256" key="1">
    <source>
        <dbReference type="ARBA" id="ARBA00023015"/>
    </source>
</evidence>
<dbReference type="SUPFAM" id="SSF46689">
    <property type="entry name" value="Homeodomain-like"/>
    <property type="match status" value="1"/>
</dbReference>
<evidence type="ECO:0000256" key="2">
    <source>
        <dbReference type="ARBA" id="ARBA00023125"/>
    </source>
</evidence>
<dbReference type="Gene3D" id="1.10.357.10">
    <property type="entry name" value="Tetracycline Repressor, domain 2"/>
    <property type="match status" value="1"/>
</dbReference>
<keyword evidence="2 4" id="KW-0238">DNA-binding</keyword>
<evidence type="ECO:0000313" key="8">
    <source>
        <dbReference type="Proteomes" id="UP000294498"/>
    </source>
</evidence>
<dbReference type="RefSeq" id="WP_133996128.1">
    <property type="nucleotide sequence ID" value="NZ_SODV01000002.1"/>
</dbReference>
<dbReference type="PANTHER" id="PTHR30055">
    <property type="entry name" value="HTH-TYPE TRANSCRIPTIONAL REGULATOR RUTR"/>
    <property type="match status" value="1"/>
</dbReference>
<dbReference type="InterPro" id="IPR001647">
    <property type="entry name" value="HTH_TetR"/>
</dbReference>
<keyword evidence="1" id="KW-0805">Transcription regulation</keyword>
<dbReference type="GO" id="GO:0003700">
    <property type="term" value="F:DNA-binding transcription factor activity"/>
    <property type="evidence" value="ECO:0007669"/>
    <property type="project" value="TreeGrafter"/>
</dbReference>
<dbReference type="Pfam" id="PF00440">
    <property type="entry name" value="TetR_N"/>
    <property type="match status" value="1"/>
</dbReference>
<proteinExistence type="predicted"/>
<dbReference type="Proteomes" id="UP000294498">
    <property type="component" value="Unassembled WGS sequence"/>
</dbReference>
<dbReference type="InterPro" id="IPR050109">
    <property type="entry name" value="HTH-type_TetR-like_transc_reg"/>
</dbReference>
<feature type="compositionally biased region" description="Basic and acidic residues" evidence="5">
    <location>
        <begin position="17"/>
        <end position="29"/>
    </location>
</feature>
<reference evidence="7 8" key="1">
    <citation type="submission" date="2019-03" db="EMBL/GenBank/DDBJ databases">
        <title>Genomic Encyclopedia of Type Strains, Phase IV (KMG-IV): sequencing the most valuable type-strain genomes for metagenomic binning, comparative biology and taxonomic classification.</title>
        <authorList>
            <person name="Goeker M."/>
        </authorList>
    </citation>
    <scope>NUCLEOTIDE SEQUENCE [LARGE SCALE GENOMIC DNA]</scope>
    <source>
        <strain evidence="7 8">DSM 100059</strain>
    </source>
</reference>
<dbReference type="InterPro" id="IPR009057">
    <property type="entry name" value="Homeodomain-like_sf"/>
</dbReference>
<dbReference type="GO" id="GO:0000976">
    <property type="term" value="F:transcription cis-regulatory region binding"/>
    <property type="evidence" value="ECO:0007669"/>
    <property type="project" value="TreeGrafter"/>
</dbReference>
<organism evidence="7 8">
    <name type="scientific">Dinghuibacter silviterrae</name>
    <dbReference type="NCBI Taxonomy" id="1539049"/>
    <lineage>
        <taxon>Bacteria</taxon>
        <taxon>Pseudomonadati</taxon>
        <taxon>Bacteroidota</taxon>
        <taxon>Chitinophagia</taxon>
        <taxon>Chitinophagales</taxon>
        <taxon>Chitinophagaceae</taxon>
        <taxon>Dinghuibacter</taxon>
    </lineage>
</organism>
<name>A0A4R8DFW7_9BACT</name>
<sequence length="222" mass="25594">MATEGKPKKAPAKKPRAPKDKDQSTEERIKEAARKLFTQKGFAATRTRDIAEEAGINLALLNYYFRNKEKLFNIIMWENMQLFLGVILQNMENKNMTMEEMLSFVADAYINMLLKNPDLPFFVLSNIANDPSGEINNSGFMDRLSSLRNTFFARFGEAAQKGEFKDVHPLHLMANLMGMIIFPFLGKRLLTFRFGLSEEEFVQLMEERKKMIPGWMMRMSAA</sequence>
<dbReference type="InterPro" id="IPR036271">
    <property type="entry name" value="Tet_transcr_reg_TetR-rel_C_sf"/>
</dbReference>
<feature type="DNA-binding region" description="H-T-H motif" evidence="4">
    <location>
        <begin position="46"/>
        <end position="65"/>
    </location>
</feature>
<dbReference type="AlphaFoldDB" id="A0A4R8DFW7"/>
<protein>
    <submittedName>
        <fullName evidence="7">TetR family transcriptional regulator</fullName>
    </submittedName>
</protein>
<dbReference type="PANTHER" id="PTHR30055:SF234">
    <property type="entry name" value="HTH-TYPE TRANSCRIPTIONAL REGULATOR BETI"/>
    <property type="match status" value="1"/>
</dbReference>
<evidence type="ECO:0000256" key="4">
    <source>
        <dbReference type="PROSITE-ProRule" id="PRU00335"/>
    </source>
</evidence>
<dbReference type="EMBL" id="SODV01000002">
    <property type="protein sequence ID" value="TDW96134.1"/>
    <property type="molecule type" value="Genomic_DNA"/>
</dbReference>
<accession>A0A4R8DFW7</accession>
<dbReference type="PRINTS" id="PR00455">
    <property type="entry name" value="HTHTETR"/>
</dbReference>
<dbReference type="SUPFAM" id="SSF48498">
    <property type="entry name" value="Tetracyclin repressor-like, C-terminal domain"/>
    <property type="match status" value="1"/>
</dbReference>
<dbReference type="OrthoDB" id="9789566at2"/>
<evidence type="ECO:0000256" key="5">
    <source>
        <dbReference type="SAM" id="MobiDB-lite"/>
    </source>
</evidence>
<evidence type="ECO:0000313" key="7">
    <source>
        <dbReference type="EMBL" id="TDW96134.1"/>
    </source>
</evidence>
<feature type="region of interest" description="Disordered" evidence="5">
    <location>
        <begin position="1"/>
        <end position="29"/>
    </location>
</feature>
<evidence type="ECO:0000259" key="6">
    <source>
        <dbReference type="PROSITE" id="PS50977"/>
    </source>
</evidence>
<evidence type="ECO:0000256" key="3">
    <source>
        <dbReference type="ARBA" id="ARBA00023163"/>
    </source>
</evidence>